<dbReference type="PROSITE" id="PS51257">
    <property type="entry name" value="PROKAR_LIPOPROTEIN"/>
    <property type="match status" value="1"/>
</dbReference>
<gene>
    <name evidence="7" type="ordered locus">Mmcs_2646</name>
</gene>
<dbReference type="EMBL" id="CP000384">
    <property type="protein sequence ID" value="ABG08754.1"/>
    <property type="molecule type" value="Genomic_DNA"/>
</dbReference>
<keyword evidence="1" id="KW-1003">Cell membrane</keyword>
<dbReference type="GO" id="GO:0016020">
    <property type="term" value="C:membrane"/>
    <property type="evidence" value="ECO:0007669"/>
    <property type="project" value="InterPro"/>
</dbReference>
<evidence type="ECO:0008006" key="8">
    <source>
        <dbReference type="Google" id="ProtNLM"/>
    </source>
</evidence>
<feature type="signal peptide" evidence="6">
    <location>
        <begin position="1"/>
        <end position="25"/>
    </location>
</feature>
<sequence length="148" mass="15705" precursor="true">MSAHNRTARARRFAVLAAAVAAASAATGCSDGYSALGTHTAEVLINGVDIGERPRIRCEQVEWVWYVETLRETPGFGAQVKTGATVEPRAVRIDDLGNFTGSFWEGTIGAASASIVEGTLILTGTAEGYFHDAPKEKATARFAIRTDC</sequence>
<organism evidence="7">
    <name type="scientific">Mycobacterium sp. (strain MCS)</name>
    <dbReference type="NCBI Taxonomy" id="164756"/>
    <lineage>
        <taxon>Bacteria</taxon>
        <taxon>Bacillati</taxon>
        <taxon>Actinomycetota</taxon>
        <taxon>Actinomycetes</taxon>
        <taxon>Mycobacteriales</taxon>
        <taxon>Mycobacteriaceae</taxon>
        <taxon>Mycobacterium</taxon>
    </lineage>
</organism>
<keyword evidence="5" id="KW-0449">Lipoprotein</keyword>
<dbReference type="InterPro" id="IPR008691">
    <property type="entry name" value="LpqH"/>
</dbReference>
<reference evidence="7" key="1">
    <citation type="submission" date="2006-06" db="EMBL/GenBank/DDBJ databases">
        <title>Complete sequence of chromosome of Mycobacterium sp. MCS.</title>
        <authorList>
            <consortium name="US DOE Joint Genome Institute"/>
            <person name="Copeland A."/>
            <person name="Lucas S."/>
            <person name="Lapidus A."/>
            <person name="Barry K."/>
            <person name="Detter J.C."/>
            <person name="Glavina del Rio T."/>
            <person name="Hammon N."/>
            <person name="Israni S."/>
            <person name="Dalin E."/>
            <person name="Tice H."/>
            <person name="Pitluck S."/>
            <person name="Martinez M."/>
            <person name="Schmutz J."/>
            <person name="Larimer F."/>
            <person name="Land M."/>
            <person name="Hauser L."/>
            <person name="Kyrpides N."/>
            <person name="Kim E."/>
            <person name="Miller C.D."/>
            <person name="Hughes J.E."/>
            <person name="Anderson A.J."/>
            <person name="Sims R.C."/>
            <person name="Richardson P."/>
        </authorList>
    </citation>
    <scope>NUCLEOTIDE SEQUENCE [LARGE SCALE GENOMIC DNA]</scope>
    <source>
        <strain evidence="7">MCS</strain>
    </source>
</reference>
<keyword evidence="2 6" id="KW-0732">Signal</keyword>
<feature type="chain" id="PRO_5024314150" description="Lipoprotein antigen" evidence="6">
    <location>
        <begin position="26"/>
        <end position="148"/>
    </location>
</feature>
<dbReference type="KEGG" id="mmc:Mmcs_2646"/>
<evidence type="ECO:0000256" key="1">
    <source>
        <dbReference type="ARBA" id="ARBA00022475"/>
    </source>
</evidence>
<name>A0A5Q5BKF2_MYCSS</name>
<dbReference type="AlphaFoldDB" id="A0A5Q5BKF2"/>
<proteinExistence type="predicted"/>
<evidence type="ECO:0000256" key="2">
    <source>
        <dbReference type="ARBA" id="ARBA00022729"/>
    </source>
</evidence>
<keyword evidence="4" id="KW-0564">Palmitate</keyword>
<protein>
    <recommendedName>
        <fullName evidence="8">Lipoprotein antigen</fullName>
    </recommendedName>
</protein>
<evidence type="ECO:0000256" key="3">
    <source>
        <dbReference type="ARBA" id="ARBA00023136"/>
    </source>
</evidence>
<evidence type="ECO:0000256" key="6">
    <source>
        <dbReference type="SAM" id="SignalP"/>
    </source>
</evidence>
<dbReference type="Pfam" id="PF05481">
    <property type="entry name" value="Myco_19_kDa"/>
    <property type="match status" value="1"/>
</dbReference>
<evidence type="ECO:0000313" key="7">
    <source>
        <dbReference type="EMBL" id="ABG08754.1"/>
    </source>
</evidence>
<keyword evidence="3" id="KW-0472">Membrane</keyword>
<accession>A0A5Q5BKF2</accession>
<evidence type="ECO:0000256" key="5">
    <source>
        <dbReference type="ARBA" id="ARBA00023288"/>
    </source>
</evidence>
<evidence type="ECO:0000256" key="4">
    <source>
        <dbReference type="ARBA" id="ARBA00023139"/>
    </source>
</evidence>